<name>A0ABM7VD23_9BACT</name>
<dbReference type="Proteomes" id="UP001354989">
    <property type="component" value="Chromosome"/>
</dbReference>
<protein>
    <submittedName>
        <fullName evidence="1">Uncharacterized protein</fullName>
    </submittedName>
</protein>
<evidence type="ECO:0000313" key="1">
    <source>
        <dbReference type="EMBL" id="BDC98835.1"/>
    </source>
</evidence>
<evidence type="ECO:0000313" key="2">
    <source>
        <dbReference type="Proteomes" id="UP001354989"/>
    </source>
</evidence>
<gene>
    <name evidence="1" type="ORF">PEPS_11160</name>
</gene>
<dbReference type="RefSeq" id="WP_338397898.1">
    <property type="nucleotide sequence ID" value="NZ_AP025292.1"/>
</dbReference>
<accession>A0ABM7VD23</accession>
<organism evidence="1 2">
    <name type="scientific">Persicobacter psychrovividus</name>
    <dbReference type="NCBI Taxonomy" id="387638"/>
    <lineage>
        <taxon>Bacteria</taxon>
        <taxon>Pseudomonadati</taxon>
        <taxon>Bacteroidota</taxon>
        <taxon>Cytophagia</taxon>
        <taxon>Cytophagales</taxon>
        <taxon>Persicobacteraceae</taxon>
        <taxon>Persicobacter</taxon>
    </lineage>
</organism>
<proteinExistence type="predicted"/>
<reference evidence="1 2" key="1">
    <citation type="submission" date="2021-12" db="EMBL/GenBank/DDBJ databases">
        <title>Genome sequencing of bacteria with rrn-lacking chromosome and rrn-plasmid.</title>
        <authorList>
            <person name="Anda M."/>
            <person name="Iwasaki W."/>
        </authorList>
    </citation>
    <scope>NUCLEOTIDE SEQUENCE [LARGE SCALE GENOMIC DNA]</scope>
    <source>
        <strain evidence="1 2">NBRC 101262</strain>
    </source>
</reference>
<sequence>MVDLAMHEKKVQELERFFIETISNPNNLNTTSSGAGAEYGLECVLGIKKAIHSYNEKSSNKQLKNIFYGFTAISRGVESFVDYDLENSFRKVSKGIYSLQEDLKIHIKW</sequence>
<dbReference type="EMBL" id="AP025292">
    <property type="protein sequence ID" value="BDC98835.1"/>
    <property type="molecule type" value="Genomic_DNA"/>
</dbReference>
<keyword evidence="2" id="KW-1185">Reference proteome</keyword>